<evidence type="ECO:0000313" key="3">
    <source>
        <dbReference type="EMBL" id="PHP53625.1"/>
    </source>
</evidence>
<reference evidence="3 4" key="1">
    <citation type="submission" date="2017-10" db="EMBL/GenBank/DDBJ databases">
        <title>Draft genome sequence of cellulolytic Actinomyces sp CtC72 isolated from cattle rumen fluid.</title>
        <authorList>
            <person name="Joshi A.J."/>
            <person name="Vasudevan G."/>
            <person name="Lanjekar V.B."/>
            <person name="Hivarkar S."/>
            <person name="Engineer A."/>
            <person name="Pore S.D."/>
            <person name="Dhakephalkar P.K."/>
            <person name="Dagar S."/>
        </authorList>
    </citation>
    <scope>NUCLEOTIDE SEQUENCE [LARGE SCALE GENOMIC DNA]</scope>
    <source>
        <strain evidence="4">CtC72</strain>
    </source>
</reference>
<name>A0ABX4MHT0_9ACTO</name>
<dbReference type="PANTHER" id="PTHR37305">
    <property type="entry name" value="INTEGRAL MEMBRANE PROTEIN-RELATED"/>
    <property type="match status" value="1"/>
</dbReference>
<protein>
    <submittedName>
        <fullName evidence="3">ABC transporter permease</fullName>
    </submittedName>
</protein>
<feature type="transmembrane region" description="Helical" evidence="2">
    <location>
        <begin position="284"/>
        <end position="305"/>
    </location>
</feature>
<feature type="region of interest" description="Disordered" evidence="1">
    <location>
        <begin position="1"/>
        <end position="51"/>
    </location>
</feature>
<evidence type="ECO:0000256" key="2">
    <source>
        <dbReference type="SAM" id="Phobius"/>
    </source>
</evidence>
<dbReference type="Proteomes" id="UP000194577">
    <property type="component" value="Unassembled WGS sequence"/>
</dbReference>
<dbReference type="Pfam" id="PF12679">
    <property type="entry name" value="ABC2_membrane_2"/>
    <property type="match status" value="1"/>
</dbReference>
<keyword evidence="2" id="KW-0812">Transmembrane</keyword>
<feature type="compositionally biased region" description="Polar residues" evidence="1">
    <location>
        <begin position="1"/>
        <end position="18"/>
    </location>
</feature>
<feature type="transmembrane region" description="Helical" evidence="2">
    <location>
        <begin position="153"/>
        <end position="174"/>
    </location>
</feature>
<dbReference type="PANTHER" id="PTHR37305:SF1">
    <property type="entry name" value="MEMBRANE PROTEIN"/>
    <property type="match status" value="1"/>
</dbReference>
<proteinExistence type="predicted"/>
<feature type="transmembrane region" description="Helical" evidence="2">
    <location>
        <begin position="72"/>
        <end position="93"/>
    </location>
</feature>
<organism evidence="3 4">
    <name type="scientific">Actinomyces ruminis</name>
    <dbReference type="NCBI Taxonomy" id="1937003"/>
    <lineage>
        <taxon>Bacteria</taxon>
        <taxon>Bacillati</taxon>
        <taxon>Actinomycetota</taxon>
        <taxon>Actinomycetes</taxon>
        <taxon>Actinomycetales</taxon>
        <taxon>Actinomycetaceae</taxon>
        <taxon>Actinomyces</taxon>
    </lineage>
</organism>
<evidence type="ECO:0000256" key="1">
    <source>
        <dbReference type="SAM" id="MobiDB-lite"/>
    </source>
</evidence>
<comment type="caution">
    <text evidence="3">The sequence shown here is derived from an EMBL/GenBank/DDBJ whole genome shotgun (WGS) entry which is preliminary data.</text>
</comment>
<feature type="transmembrane region" description="Helical" evidence="2">
    <location>
        <begin position="113"/>
        <end position="132"/>
    </location>
</feature>
<accession>A0ABX4MHT0</accession>
<feature type="compositionally biased region" description="Polar residues" evidence="1">
    <location>
        <begin position="25"/>
        <end position="37"/>
    </location>
</feature>
<sequence length="310" mass="32639">MSTTTLSETTGPAISTDSAAAPGSREQSPATTHTRSGGDSPRHVGNADGGQQTFGRAVRAEWIKVRSLRSTWITSIIAIGITVLLGAGIAIGYASSPEFADRAADAIISGNQFGQIVVAVLGALVITGEYSSGQIRSSLAAVPHRGRLLVAKALVVGVLSFLIGSVSTLLTWAVSAPFMDGHAGSLADPEYLGFVWGTGLSFTGIALMALGLGFLLRSTAGAITLAMTLMFVIDLPISLMAMKWDWAARLQGFEPLQTAVAVYDPFHHMVTWGVADSIYFMQQWQAALVFGAWAIVPLALGWLVFARRDA</sequence>
<feature type="transmembrane region" description="Helical" evidence="2">
    <location>
        <begin position="223"/>
        <end position="242"/>
    </location>
</feature>
<keyword evidence="4" id="KW-1185">Reference proteome</keyword>
<dbReference type="EMBL" id="MTPX02000009">
    <property type="protein sequence ID" value="PHP53625.1"/>
    <property type="molecule type" value="Genomic_DNA"/>
</dbReference>
<feature type="transmembrane region" description="Helical" evidence="2">
    <location>
        <begin position="194"/>
        <end position="216"/>
    </location>
</feature>
<gene>
    <name evidence="3" type="ORF">BW737_001215</name>
</gene>
<dbReference type="RefSeq" id="WP_086614875.1">
    <property type="nucleotide sequence ID" value="NZ_MTPX02000009.1"/>
</dbReference>
<keyword evidence="2" id="KW-1133">Transmembrane helix</keyword>
<keyword evidence="2" id="KW-0472">Membrane</keyword>
<evidence type="ECO:0000313" key="4">
    <source>
        <dbReference type="Proteomes" id="UP000194577"/>
    </source>
</evidence>